<evidence type="ECO:0000256" key="5">
    <source>
        <dbReference type="ARBA" id="ARBA00022676"/>
    </source>
</evidence>
<evidence type="ECO:0000256" key="8">
    <source>
        <dbReference type="ARBA" id="ARBA00022741"/>
    </source>
</evidence>
<evidence type="ECO:0000256" key="12">
    <source>
        <dbReference type="SAM" id="MobiDB-lite"/>
    </source>
</evidence>
<keyword evidence="11" id="KW-0472">Membrane</keyword>
<keyword evidence="15" id="KW-1185">Reference proteome</keyword>
<dbReference type="InterPro" id="IPR026050">
    <property type="entry name" value="C1GALT1/C1GALT1_chp1"/>
</dbReference>
<keyword evidence="6" id="KW-0808">Transferase</keyword>
<dbReference type="Gene3D" id="3.90.550.50">
    <property type="match status" value="1"/>
</dbReference>
<evidence type="ECO:0000256" key="10">
    <source>
        <dbReference type="ARBA" id="ARBA00022989"/>
    </source>
</evidence>
<keyword evidence="9" id="KW-0735">Signal-anchor</keyword>
<proteinExistence type="inferred from homology"/>
<dbReference type="GO" id="GO:0016263">
    <property type="term" value="F:glycoprotein-N-acetylgalactosamine 3-beta-galactosyltransferase activity"/>
    <property type="evidence" value="ECO:0007669"/>
    <property type="project" value="UniProtKB-EC"/>
</dbReference>
<comment type="caution">
    <text evidence="14">The sequence shown here is derived from an EMBL/GenBank/DDBJ whole genome shotgun (WGS) entry which is preliminary data.</text>
</comment>
<dbReference type="UniPathway" id="UPA00378"/>
<evidence type="ECO:0000256" key="9">
    <source>
        <dbReference type="ARBA" id="ARBA00022968"/>
    </source>
</evidence>
<evidence type="ECO:0000256" key="3">
    <source>
        <dbReference type="ARBA" id="ARBA00006462"/>
    </source>
</evidence>
<dbReference type="AlphaFoldDB" id="A0A2T7P937"/>
<keyword evidence="8" id="KW-0547">Nucleotide-binding</keyword>
<organism evidence="14 15">
    <name type="scientific">Pomacea canaliculata</name>
    <name type="common">Golden apple snail</name>
    <dbReference type="NCBI Taxonomy" id="400727"/>
    <lineage>
        <taxon>Eukaryota</taxon>
        <taxon>Metazoa</taxon>
        <taxon>Spiralia</taxon>
        <taxon>Lophotrochozoa</taxon>
        <taxon>Mollusca</taxon>
        <taxon>Gastropoda</taxon>
        <taxon>Caenogastropoda</taxon>
        <taxon>Architaenioglossa</taxon>
        <taxon>Ampullarioidea</taxon>
        <taxon>Ampullariidae</taxon>
        <taxon>Pomacea</taxon>
    </lineage>
</organism>
<dbReference type="PANTHER" id="PTHR23033">
    <property type="entry name" value="BETA1,3-GALACTOSYLTRANSFERASE"/>
    <property type="match status" value="1"/>
</dbReference>
<dbReference type="Pfam" id="PF02434">
    <property type="entry name" value="Fringe"/>
    <property type="match status" value="1"/>
</dbReference>
<dbReference type="EMBL" id="PZQS01000005">
    <property type="protein sequence ID" value="PVD29930.1"/>
    <property type="molecule type" value="Genomic_DNA"/>
</dbReference>
<keyword evidence="10" id="KW-1133">Transmembrane helix</keyword>
<evidence type="ECO:0000256" key="6">
    <source>
        <dbReference type="ARBA" id="ARBA00022679"/>
    </source>
</evidence>
<name>A0A2T7P937_POMCA</name>
<evidence type="ECO:0000259" key="13">
    <source>
        <dbReference type="Pfam" id="PF02434"/>
    </source>
</evidence>
<evidence type="ECO:0000256" key="2">
    <source>
        <dbReference type="ARBA" id="ARBA00004922"/>
    </source>
</evidence>
<evidence type="ECO:0000256" key="1">
    <source>
        <dbReference type="ARBA" id="ARBA00004606"/>
    </source>
</evidence>
<dbReference type="STRING" id="400727.A0A2T7P937"/>
<accession>A0A2T7P937</accession>
<comment type="pathway">
    <text evidence="2">Protein modification; protein glycosylation.</text>
</comment>
<dbReference type="GO" id="GO:0000166">
    <property type="term" value="F:nucleotide binding"/>
    <property type="evidence" value="ECO:0007669"/>
    <property type="project" value="UniProtKB-KW"/>
</dbReference>
<sequence>MFPRQVSLRFLLGLVLGLSVSLFLRSYEELVRPRTDHARNVRLRMDNFHDLPENDKNLSGPADVRETSFDDASHHDDDSIAKNLAKKTPVLCWVMTSPQTLFTKAVHVRNTWAKRCNTALFMSSQWNASFPTIGLNVSEGRQHLTAKTMKAFYYIYENHFNDADWFLKADDDTYVVMENLHYMLSSYDAKEPLYFGQEFRTSSVPTAMPAGVPAMS</sequence>
<protein>
    <recommendedName>
        <fullName evidence="4">N-acetylgalactosaminide beta-1,3-galactosyltransferase</fullName>
        <ecNumber evidence="4">2.4.1.122</ecNumber>
    </recommendedName>
</protein>
<dbReference type="GO" id="GO:0016020">
    <property type="term" value="C:membrane"/>
    <property type="evidence" value="ECO:0007669"/>
    <property type="project" value="UniProtKB-SubCell"/>
</dbReference>
<evidence type="ECO:0000256" key="7">
    <source>
        <dbReference type="ARBA" id="ARBA00022692"/>
    </source>
</evidence>
<dbReference type="EC" id="2.4.1.122" evidence="4"/>
<evidence type="ECO:0000313" key="14">
    <source>
        <dbReference type="EMBL" id="PVD29930.1"/>
    </source>
</evidence>
<comment type="similarity">
    <text evidence="3">Belongs to the glycosyltransferase 31 family. Beta3-Gal-T subfamily.</text>
</comment>
<dbReference type="OrthoDB" id="414175at2759"/>
<comment type="subcellular location">
    <subcellularLocation>
        <location evidence="1">Membrane</location>
        <topology evidence="1">Single-pass type II membrane protein</topology>
    </subcellularLocation>
</comment>
<feature type="domain" description="Fringe-like glycosyltransferase" evidence="13">
    <location>
        <begin position="107"/>
        <end position="200"/>
    </location>
</feature>
<reference evidence="14 15" key="1">
    <citation type="submission" date="2018-04" db="EMBL/GenBank/DDBJ databases">
        <title>The genome of golden apple snail Pomacea canaliculata provides insight into stress tolerance and invasive adaptation.</title>
        <authorList>
            <person name="Liu C."/>
            <person name="Liu B."/>
            <person name="Ren Y."/>
            <person name="Zhang Y."/>
            <person name="Wang H."/>
            <person name="Li S."/>
            <person name="Jiang F."/>
            <person name="Yin L."/>
            <person name="Zhang G."/>
            <person name="Qian W."/>
            <person name="Fan W."/>
        </authorList>
    </citation>
    <scope>NUCLEOTIDE SEQUENCE [LARGE SCALE GENOMIC DNA]</scope>
    <source>
        <strain evidence="14">SZHN2017</strain>
        <tissue evidence="14">Muscle</tissue>
    </source>
</reference>
<evidence type="ECO:0000256" key="11">
    <source>
        <dbReference type="ARBA" id="ARBA00023136"/>
    </source>
</evidence>
<keyword evidence="5" id="KW-0328">Glycosyltransferase</keyword>
<dbReference type="InterPro" id="IPR003378">
    <property type="entry name" value="Fringe-like_glycosylTrfase"/>
</dbReference>
<feature type="region of interest" description="Disordered" evidence="12">
    <location>
        <begin position="52"/>
        <end position="71"/>
    </location>
</feature>
<gene>
    <name evidence="14" type="ORF">C0Q70_09189</name>
</gene>
<evidence type="ECO:0000256" key="4">
    <source>
        <dbReference type="ARBA" id="ARBA00012557"/>
    </source>
</evidence>
<dbReference type="Proteomes" id="UP000245119">
    <property type="component" value="Linkage Group LG5"/>
</dbReference>
<dbReference type="PANTHER" id="PTHR23033:SF14">
    <property type="entry name" value="GLYCOPROTEIN-N-ACETYLGALACTOSAMINE 3-BETA-GALACTOSYLTRANSFERASE 1-RELATED"/>
    <property type="match status" value="1"/>
</dbReference>
<evidence type="ECO:0000313" key="15">
    <source>
        <dbReference type="Proteomes" id="UP000245119"/>
    </source>
</evidence>
<keyword evidence="7" id="KW-0812">Transmembrane</keyword>